<keyword evidence="2" id="KW-1185">Reference proteome</keyword>
<accession>A0A2T5JPU2</accession>
<dbReference type="EMBL" id="QAOT01000032">
    <property type="protein sequence ID" value="PTR09679.1"/>
    <property type="molecule type" value="Genomic_DNA"/>
</dbReference>
<proteinExistence type="predicted"/>
<dbReference type="RefSeq" id="WP_181318583.1">
    <property type="nucleotide sequence ID" value="NZ_CP090022.1"/>
</dbReference>
<protein>
    <submittedName>
        <fullName evidence="1">Uncharacterized protein</fullName>
    </submittedName>
</protein>
<gene>
    <name evidence="1" type="ORF">C8J28_1322</name>
</gene>
<name>A0A2T5JPU2_9RHOB</name>
<dbReference type="AlphaFoldDB" id="A0A2T5JPU2"/>
<comment type="caution">
    <text evidence="1">The sequence shown here is derived from an EMBL/GenBank/DDBJ whole genome shotgun (WGS) entry which is preliminary data.</text>
</comment>
<evidence type="ECO:0000313" key="2">
    <source>
        <dbReference type="Proteomes" id="UP000244060"/>
    </source>
</evidence>
<sequence>MQTQGQFAQVAAKCISSDSIEPDALIAAIVEAVERGDTVFLAEAASAAIAHVDSLLN</sequence>
<reference evidence="1 2" key="1">
    <citation type="submission" date="2018-04" db="EMBL/GenBank/DDBJ databases">
        <title>Genomic Encyclopedia of Type Strains, Phase III (KMG-III): the genomes of soil and plant-associated and newly described type strains.</title>
        <authorList>
            <person name="Whitman W."/>
        </authorList>
    </citation>
    <scope>NUCLEOTIDE SEQUENCE [LARGE SCALE GENOMIC DNA]</scope>
    <source>
        <strain evidence="1 2">KA25</strain>
    </source>
</reference>
<organism evidence="1 2">
    <name type="scientific">Cereibacter azotoformans</name>
    <dbReference type="NCBI Taxonomy" id="43057"/>
    <lineage>
        <taxon>Bacteria</taxon>
        <taxon>Pseudomonadati</taxon>
        <taxon>Pseudomonadota</taxon>
        <taxon>Alphaproteobacteria</taxon>
        <taxon>Rhodobacterales</taxon>
        <taxon>Paracoccaceae</taxon>
        <taxon>Cereibacter</taxon>
    </lineage>
</organism>
<evidence type="ECO:0000313" key="1">
    <source>
        <dbReference type="EMBL" id="PTR09679.1"/>
    </source>
</evidence>
<dbReference type="Proteomes" id="UP000244060">
    <property type="component" value="Unassembled WGS sequence"/>
</dbReference>